<reference evidence="2" key="1">
    <citation type="submission" date="2016-05" db="EMBL/GenBank/DDBJ databases">
        <authorList>
            <person name="Lavstsen T."/>
            <person name="Jespersen J.S."/>
        </authorList>
    </citation>
    <scope>NUCLEOTIDE SEQUENCE</scope>
    <source>
        <tissue evidence="2">Brain</tissue>
    </source>
</reference>
<feature type="region of interest" description="Disordered" evidence="1">
    <location>
        <begin position="1"/>
        <end position="54"/>
    </location>
</feature>
<sequence length="54" mass="6136">MCSSTKSPRRGQESKTPPDTYSHTQTQSHTPSLTLTHTHMQPKTYKNARQTPTH</sequence>
<feature type="non-terminal residue" evidence="2">
    <location>
        <position position="54"/>
    </location>
</feature>
<name>A0A1A7ZN19_NOTFU</name>
<reference evidence="2" key="2">
    <citation type="submission" date="2016-06" db="EMBL/GenBank/DDBJ databases">
        <title>The genome of a short-lived fish provides insights into sex chromosome evolution and the genetic control of aging.</title>
        <authorList>
            <person name="Reichwald K."/>
            <person name="Felder M."/>
            <person name="Petzold A."/>
            <person name="Koch P."/>
            <person name="Groth M."/>
            <person name="Platzer M."/>
        </authorList>
    </citation>
    <scope>NUCLEOTIDE SEQUENCE</scope>
    <source>
        <tissue evidence="2">Brain</tissue>
    </source>
</reference>
<feature type="compositionally biased region" description="Low complexity" evidence="1">
    <location>
        <begin position="20"/>
        <end position="39"/>
    </location>
</feature>
<gene>
    <name evidence="2" type="primary">CABZ01080492.1</name>
</gene>
<evidence type="ECO:0000256" key="1">
    <source>
        <dbReference type="SAM" id="MobiDB-lite"/>
    </source>
</evidence>
<dbReference type="EMBL" id="HADY01004930">
    <property type="protein sequence ID" value="SBP43415.1"/>
    <property type="molecule type" value="Transcribed_RNA"/>
</dbReference>
<accession>A0A1A7ZN19</accession>
<dbReference type="AlphaFoldDB" id="A0A1A7ZN19"/>
<protein>
    <submittedName>
        <fullName evidence="2">Uncharacterized protein</fullName>
    </submittedName>
</protein>
<evidence type="ECO:0000313" key="2">
    <source>
        <dbReference type="EMBL" id="SBP43415.1"/>
    </source>
</evidence>
<proteinExistence type="predicted"/>
<organism evidence="2">
    <name type="scientific">Nothobranchius furzeri</name>
    <name type="common">Turquoise killifish</name>
    <dbReference type="NCBI Taxonomy" id="105023"/>
    <lineage>
        <taxon>Eukaryota</taxon>
        <taxon>Metazoa</taxon>
        <taxon>Chordata</taxon>
        <taxon>Craniata</taxon>
        <taxon>Vertebrata</taxon>
        <taxon>Euteleostomi</taxon>
        <taxon>Actinopterygii</taxon>
        <taxon>Neopterygii</taxon>
        <taxon>Teleostei</taxon>
        <taxon>Neoteleostei</taxon>
        <taxon>Acanthomorphata</taxon>
        <taxon>Ovalentaria</taxon>
        <taxon>Atherinomorphae</taxon>
        <taxon>Cyprinodontiformes</taxon>
        <taxon>Nothobranchiidae</taxon>
        <taxon>Nothobranchius</taxon>
    </lineage>
</organism>